<name>A0A837P4X2_LACPN</name>
<protein>
    <submittedName>
        <fullName evidence="1">Uncharacterized protein</fullName>
    </submittedName>
</protein>
<sequence length="43" mass="4691">MLNAVGAVATRLTGDCQGTQCLPNQFDRKKVTKNSKIRDALDL</sequence>
<dbReference type="Proteomes" id="UP000050511">
    <property type="component" value="Unassembled WGS sequence"/>
</dbReference>
<dbReference type="EMBL" id="LKLZ01000003">
    <property type="protein sequence ID" value="KPN44033.1"/>
    <property type="molecule type" value="Genomic_DNA"/>
</dbReference>
<reference evidence="1 2" key="1">
    <citation type="submission" date="2015-10" db="EMBL/GenBank/DDBJ databases">
        <title>Resequencing of Lactobacillus plantarum WJL strain genome.</title>
        <authorList>
            <person name="Martino M.E."/>
        </authorList>
    </citation>
    <scope>NUCLEOTIDE SEQUENCE [LARGE SCALE GENOMIC DNA]</scope>
    <source>
        <strain evidence="1 2">WJL</strain>
    </source>
</reference>
<comment type="caution">
    <text evidence="1">The sequence shown here is derived from an EMBL/GenBank/DDBJ whole genome shotgun (WGS) entry which is preliminary data.</text>
</comment>
<organism evidence="1 2">
    <name type="scientific">Lactiplantibacillus plantarum WJL</name>
    <dbReference type="NCBI Taxonomy" id="1350466"/>
    <lineage>
        <taxon>Bacteria</taxon>
        <taxon>Bacillati</taxon>
        <taxon>Bacillota</taxon>
        <taxon>Bacilli</taxon>
        <taxon>Lactobacillales</taxon>
        <taxon>Lactobacillaceae</taxon>
        <taxon>Lactiplantibacillus</taxon>
    </lineage>
</organism>
<accession>A0A837P4X2</accession>
<evidence type="ECO:0000313" key="1">
    <source>
        <dbReference type="EMBL" id="KPN44033.1"/>
    </source>
</evidence>
<dbReference type="AlphaFoldDB" id="A0A837P4X2"/>
<evidence type="ECO:0000313" key="2">
    <source>
        <dbReference type="Proteomes" id="UP000050511"/>
    </source>
</evidence>
<proteinExistence type="predicted"/>
<gene>
    <name evidence="1" type="ORF">WJL_1106</name>
</gene>